<feature type="transmembrane region" description="Helical" evidence="1">
    <location>
        <begin position="38"/>
        <end position="59"/>
    </location>
</feature>
<accession>W7RTH4</accession>
<evidence type="ECO:0000256" key="1">
    <source>
        <dbReference type="SAM" id="Phobius"/>
    </source>
</evidence>
<evidence type="ECO:0000313" key="3">
    <source>
        <dbReference type="Proteomes" id="UP000023555"/>
    </source>
</evidence>
<name>W7RTH4_LYSSH</name>
<keyword evidence="1" id="KW-0812">Transmembrane</keyword>
<dbReference type="Proteomes" id="UP000023555">
    <property type="component" value="Unassembled WGS sequence"/>
</dbReference>
<keyword evidence="1" id="KW-0472">Membrane</keyword>
<sequence length="62" mass="7255">MTKKRTIKKGQQFSHLHLLIDIGSMRRNQIFTQNKKDWATSLFVTMKLFNAILAITFSVNKD</sequence>
<comment type="caution">
    <text evidence="2">The sequence shown here is derived from an EMBL/GenBank/DDBJ whole genome shotgun (WGS) entry which is preliminary data.</text>
</comment>
<keyword evidence="1" id="KW-1133">Transmembrane helix</keyword>
<protein>
    <submittedName>
        <fullName evidence="2">Uncharacterized protein</fullName>
    </submittedName>
</protein>
<reference evidence="2 3" key="1">
    <citation type="journal article" date="2015" name="Stand. Genomic Sci.">
        <title>Genome sequence and description of the mosquitocidal and heavy metal tolerant strain Lysinibacillus sphaericus CBAM5.</title>
        <authorList>
            <person name="Pena-Montenegro T.D."/>
            <person name="Lozano L."/>
            <person name="Dussan J."/>
        </authorList>
    </citation>
    <scope>NUCLEOTIDE SEQUENCE [LARGE SCALE GENOMIC DNA]</scope>
    <source>
        <strain evidence="2">CBAM5</strain>
    </source>
</reference>
<dbReference type="HOGENOM" id="CLU_2898892_0_0_9"/>
<evidence type="ECO:0000313" key="2">
    <source>
        <dbReference type="EMBL" id="EWH34872.1"/>
    </source>
</evidence>
<gene>
    <name evidence="2" type="ORF">P799_02745</name>
</gene>
<organism evidence="2 3">
    <name type="scientific">Lysinibacillus sphaericus CBAM5</name>
    <dbReference type="NCBI Taxonomy" id="1400869"/>
    <lineage>
        <taxon>Bacteria</taxon>
        <taxon>Bacillati</taxon>
        <taxon>Bacillota</taxon>
        <taxon>Bacilli</taxon>
        <taxon>Bacillales</taxon>
        <taxon>Bacillaceae</taxon>
        <taxon>Lysinibacillus</taxon>
    </lineage>
</organism>
<dbReference type="EMBL" id="AYKQ01000007">
    <property type="protein sequence ID" value="EWH34872.1"/>
    <property type="molecule type" value="Genomic_DNA"/>
</dbReference>
<dbReference type="AlphaFoldDB" id="W7RTH4"/>
<proteinExistence type="predicted"/>